<proteinExistence type="predicted"/>
<evidence type="ECO:0000256" key="1">
    <source>
        <dbReference type="SAM" id="SignalP"/>
    </source>
</evidence>
<comment type="caution">
    <text evidence="3">The sequence shown here is derived from an EMBL/GenBank/DDBJ whole genome shotgun (WGS) entry which is preliminary data.</text>
</comment>
<dbReference type="EMBL" id="CAIIXF020000010">
    <property type="protein sequence ID" value="CAH1796543.1"/>
    <property type="molecule type" value="Genomic_DNA"/>
</dbReference>
<dbReference type="PANTHER" id="PTHR24020">
    <property type="entry name" value="COLLAGEN ALPHA"/>
    <property type="match status" value="1"/>
</dbReference>
<reference evidence="3" key="1">
    <citation type="submission" date="2022-03" db="EMBL/GenBank/DDBJ databases">
        <authorList>
            <person name="Martin C."/>
        </authorList>
    </citation>
    <scope>NUCLEOTIDE SEQUENCE</scope>
</reference>
<feature type="non-terminal residue" evidence="3">
    <location>
        <position position="1"/>
    </location>
</feature>
<keyword evidence="4" id="KW-1185">Reference proteome</keyword>
<name>A0A8S4PY61_OWEFU</name>
<dbReference type="SUPFAM" id="SSF53300">
    <property type="entry name" value="vWA-like"/>
    <property type="match status" value="1"/>
</dbReference>
<feature type="chain" id="PRO_5035870287" description="VWFA domain-containing protein" evidence="1">
    <location>
        <begin position="27"/>
        <end position="228"/>
    </location>
</feature>
<organism evidence="3 4">
    <name type="scientific">Owenia fusiformis</name>
    <name type="common">Polychaete worm</name>
    <dbReference type="NCBI Taxonomy" id="6347"/>
    <lineage>
        <taxon>Eukaryota</taxon>
        <taxon>Metazoa</taxon>
        <taxon>Spiralia</taxon>
        <taxon>Lophotrochozoa</taxon>
        <taxon>Annelida</taxon>
        <taxon>Polychaeta</taxon>
        <taxon>Sedentaria</taxon>
        <taxon>Canalipalpata</taxon>
        <taxon>Sabellida</taxon>
        <taxon>Oweniida</taxon>
        <taxon>Oweniidae</taxon>
        <taxon>Owenia</taxon>
    </lineage>
</organism>
<dbReference type="Proteomes" id="UP000749559">
    <property type="component" value="Unassembled WGS sequence"/>
</dbReference>
<dbReference type="OrthoDB" id="5317514at2759"/>
<dbReference type="InterPro" id="IPR002035">
    <property type="entry name" value="VWF_A"/>
</dbReference>
<evidence type="ECO:0000313" key="3">
    <source>
        <dbReference type="EMBL" id="CAH1796543.1"/>
    </source>
</evidence>
<dbReference type="InterPro" id="IPR036465">
    <property type="entry name" value="vWFA_dom_sf"/>
</dbReference>
<dbReference type="PROSITE" id="PS51257">
    <property type="entry name" value="PROKAR_LIPOPROTEIN"/>
    <property type="match status" value="1"/>
</dbReference>
<feature type="domain" description="VWFA" evidence="2">
    <location>
        <begin position="22"/>
        <end position="213"/>
    </location>
</feature>
<sequence length="228" mass="25382">MKTIAIILGVFAQGCIVSGCLDVVFSLDVSCSVTVADKEVMREIVMTVVNSFKTIGTGENDYQVAMLTYDRGVKKLFYLNEYTEKGALLDAIKNADLQPFDCRRLTYIALDRVRTEFFHRKTGGRKNNTNFHLMMTDGVTAPTKRSEVTLKSAAKLKKTGVESMVVAFSKPKSKKQVNESTEEWEAISTAGILRLDIVEEEVEQMGKSISDAMEANEKIKCLEICGRP</sequence>
<accession>A0A8S4PY61</accession>
<dbReference type="AlphaFoldDB" id="A0A8S4PY61"/>
<dbReference type="SMART" id="SM00327">
    <property type="entry name" value="VWA"/>
    <property type="match status" value="1"/>
</dbReference>
<feature type="signal peptide" evidence="1">
    <location>
        <begin position="1"/>
        <end position="26"/>
    </location>
</feature>
<protein>
    <recommendedName>
        <fullName evidence="2">VWFA domain-containing protein</fullName>
    </recommendedName>
</protein>
<dbReference type="Pfam" id="PF00092">
    <property type="entry name" value="VWA"/>
    <property type="match status" value="1"/>
</dbReference>
<keyword evidence="1" id="KW-0732">Signal</keyword>
<evidence type="ECO:0000313" key="4">
    <source>
        <dbReference type="Proteomes" id="UP000749559"/>
    </source>
</evidence>
<gene>
    <name evidence="3" type="ORF">OFUS_LOCUS20941</name>
</gene>
<dbReference type="Gene3D" id="3.40.50.410">
    <property type="entry name" value="von Willebrand factor, type A domain"/>
    <property type="match status" value="1"/>
</dbReference>
<dbReference type="PROSITE" id="PS50234">
    <property type="entry name" value="VWFA"/>
    <property type="match status" value="1"/>
</dbReference>
<dbReference type="InterPro" id="IPR050525">
    <property type="entry name" value="ECM_Assembly_Org"/>
</dbReference>
<evidence type="ECO:0000259" key="2">
    <source>
        <dbReference type="PROSITE" id="PS50234"/>
    </source>
</evidence>